<dbReference type="InterPro" id="IPR013783">
    <property type="entry name" value="Ig-like_fold"/>
</dbReference>
<dbReference type="Pfam" id="PF18962">
    <property type="entry name" value="Por_Secre_tail"/>
    <property type="match status" value="1"/>
</dbReference>
<feature type="chain" id="PRO_5033011285" description="LamG-like jellyroll fold domain-containing protein" evidence="3">
    <location>
        <begin position="20"/>
        <end position="891"/>
    </location>
</feature>
<evidence type="ECO:0000313" key="6">
    <source>
        <dbReference type="Proteomes" id="UP000563094"/>
    </source>
</evidence>
<dbReference type="PANTHER" id="PTHR46580:SF4">
    <property type="entry name" value="ATP_GTP-BINDING PROTEIN"/>
    <property type="match status" value="1"/>
</dbReference>
<feature type="domain" description="LamG-like jellyroll fold" evidence="4">
    <location>
        <begin position="49"/>
        <end position="190"/>
    </location>
</feature>
<gene>
    <name evidence="5" type="ORF">FHS90_002997</name>
</gene>
<proteinExistence type="predicted"/>
<comment type="caution">
    <text evidence="5">The sequence shown here is derived from an EMBL/GenBank/DDBJ whole genome shotgun (WGS) entry which is preliminary data.</text>
</comment>
<dbReference type="EMBL" id="JACJIQ010000012">
    <property type="protein sequence ID" value="MBA9078271.1"/>
    <property type="molecule type" value="Genomic_DNA"/>
</dbReference>
<dbReference type="InterPro" id="IPR028994">
    <property type="entry name" value="Integrin_alpha_N"/>
</dbReference>
<keyword evidence="1 3" id="KW-0732">Signal</keyword>
<dbReference type="Gene3D" id="2.60.40.10">
    <property type="entry name" value="Immunoglobulins"/>
    <property type="match status" value="1"/>
</dbReference>
<dbReference type="InterPro" id="IPR006558">
    <property type="entry name" value="LamG-like"/>
</dbReference>
<feature type="signal peptide" evidence="3">
    <location>
        <begin position="1"/>
        <end position="19"/>
    </location>
</feature>
<dbReference type="SUPFAM" id="SSF49899">
    <property type="entry name" value="Concanavalin A-like lectins/glucanases"/>
    <property type="match status" value="1"/>
</dbReference>
<keyword evidence="2" id="KW-1015">Disulfide bond</keyword>
<dbReference type="PANTHER" id="PTHR46580">
    <property type="entry name" value="SENSOR KINASE-RELATED"/>
    <property type="match status" value="1"/>
</dbReference>
<dbReference type="SMART" id="SM00560">
    <property type="entry name" value="LamGL"/>
    <property type="match status" value="1"/>
</dbReference>
<evidence type="ECO:0000259" key="4">
    <source>
        <dbReference type="SMART" id="SM00560"/>
    </source>
</evidence>
<dbReference type="InterPro" id="IPR013320">
    <property type="entry name" value="ConA-like_dom_sf"/>
</dbReference>
<evidence type="ECO:0000256" key="2">
    <source>
        <dbReference type="ARBA" id="ARBA00023157"/>
    </source>
</evidence>
<dbReference type="InterPro" id="IPR026444">
    <property type="entry name" value="Secre_tail"/>
</dbReference>
<reference evidence="5 6" key="1">
    <citation type="submission" date="2020-08" db="EMBL/GenBank/DDBJ databases">
        <title>Genomic Encyclopedia of Type Strains, Phase IV (KMG-IV): sequencing the most valuable type-strain genomes for metagenomic binning, comparative biology and taxonomic classification.</title>
        <authorList>
            <person name="Goeker M."/>
        </authorList>
    </citation>
    <scope>NUCLEOTIDE SEQUENCE [LARGE SCALE GENOMIC DNA]</scope>
    <source>
        <strain evidence="5 6">DSM 29854</strain>
    </source>
</reference>
<dbReference type="RefSeq" id="WP_182513540.1">
    <property type="nucleotide sequence ID" value="NZ_JACJIQ010000012.1"/>
</dbReference>
<keyword evidence="6" id="KW-1185">Reference proteome</keyword>
<organism evidence="5 6">
    <name type="scientific">Rufibacter quisquiliarum</name>
    <dbReference type="NCBI Taxonomy" id="1549639"/>
    <lineage>
        <taxon>Bacteria</taxon>
        <taxon>Pseudomonadati</taxon>
        <taxon>Bacteroidota</taxon>
        <taxon>Cytophagia</taxon>
        <taxon>Cytophagales</taxon>
        <taxon>Hymenobacteraceae</taxon>
        <taxon>Rufibacter</taxon>
    </lineage>
</organism>
<protein>
    <recommendedName>
        <fullName evidence="4">LamG-like jellyroll fold domain-containing protein</fullName>
    </recommendedName>
</protein>
<evidence type="ECO:0000256" key="1">
    <source>
        <dbReference type="ARBA" id="ARBA00022729"/>
    </source>
</evidence>
<evidence type="ECO:0000256" key="3">
    <source>
        <dbReference type="SAM" id="SignalP"/>
    </source>
</evidence>
<dbReference type="InterPro" id="IPR013517">
    <property type="entry name" value="FG-GAP"/>
</dbReference>
<dbReference type="Proteomes" id="UP000563094">
    <property type="component" value="Unassembled WGS sequence"/>
</dbReference>
<name>A0A839GX16_9BACT</name>
<dbReference type="NCBIfam" id="TIGR04183">
    <property type="entry name" value="Por_Secre_tail"/>
    <property type="match status" value="1"/>
</dbReference>
<sequence length="891" mass="94886">MQKSILTFLLCCVSLIGSAQITAPGQSNILKFNNSGVFAPVDDRLKLGGEFTFSAWVNPTARTPHSLIVGKPATDRDTDPWMTYVLGWNNTGNRVEFVQTTGAAGTYRSIASPNDIPLNTWTHMAATLSGGTMQLYINGQLAGSIQSPGLPQSNNVPFGIGGGINKGNYCCGSNAYIKQVGVWSRALSAAEVQAVAQAVPAANANGLVAFWMLDEGSGQMAQDRSGNNLHATLGMTATADPQDPIWHSTFYTEKEPFFASRATTISPALPHGLEDIYPMDINQDGRLEFLGVSIAWPPTPFPGTFRPIQVLATHQNLTVTNQTATFIPAGLEMVHPRHIAVADFNKDGFKDLVMIGHGTDTHPFPGEQSQLLFGQADGTLRNVTSTHFPQSIDFTHHVSAADIDGDNDVDLYMANIGGGTNGPLIYLNNGSGVFSVGTNNLPVAVAARHLGAFTSSAFADFDGDGDQDLFLGGDENTAGNLVLLNNGSGVFTIKENAIDRKVPGNNWITVAFAVADFDKDGDLDVISSNTPGQPFYKGAFLQLLLNNGNASFTDASSRITQEFSSEGWIKWVDTVDFNKDGILDLLLSSNGAVNNNLFIGVGNARFKQAPVSLPPSDGPMRAADVDGDGDQDIVSVKGNVAYVGENVQLLAYSTAPLNLIGEQALCQDAANGLQLNTPAKPNNTYLWLKDGEAISNATNPSYTVTIPGRYRVVVKNGEYPADTSLVANVVVAPLPQASITQNGNQLISTEGASYKWFRNDVPLTETTRSITPTASGQYKVEVSNAAGCKATSAAFAFTLTAAQDEVIVKHTRVFPNPTSGKVQVQVDGPYTGKLTATVVTTSGKVVQKKTFRKAGTLTFTFDLGKQANQLFLLKIETESGTSTFKLIKSGE</sequence>
<dbReference type="SUPFAM" id="SSF69318">
    <property type="entry name" value="Integrin alpha N-terminal domain"/>
    <property type="match status" value="1"/>
</dbReference>
<dbReference type="GO" id="GO:0004553">
    <property type="term" value="F:hydrolase activity, hydrolyzing O-glycosyl compounds"/>
    <property type="evidence" value="ECO:0007669"/>
    <property type="project" value="UniProtKB-ARBA"/>
</dbReference>
<dbReference type="AlphaFoldDB" id="A0A839GX16"/>
<dbReference type="Pfam" id="PF13385">
    <property type="entry name" value="Laminin_G_3"/>
    <property type="match status" value="1"/>
</dbReference>
<evidence type="ECO:0000313" key="5">
    <source>
        <dbReference type="EMBL" id="MBA9078271.1"/>
    </source>
</evidence>
<dbReference type="Pfam" id="PF13517">
    <property type="entry name" value="FG-GAP_3"/>
    <property type="match status" value="3"/>
</dbReference>
<dbReference type="GO" id="GO:0005975">
    <property type="term" value="P:carbohydrate metabolic process"/>
    <property type="evidence" value="ECO:0007669"/>
    <property type="project" value="UniProtKB-ARBA"/>
</dbReference>
<dbReference type="Gene3D" id="2.60.120.200">
    <property type="match status" value="1"/>
</dbReference>
<dbReference type="Gene3D" id="2.130.10.130">
    <property type="entry name" value="Integrin alpha, N-terminal"/>
    <property type="match status" value="1"/>
</dbReference>
<accession>A0A839GX16</accession>